<dbReference type="Proteomes" id="UP000053105">
    <property type="component" value="Unassembled WGS sequence"/>
</dbReference>
<evidence type="ECO:0000313" key="2">
    <source>
        <dbReference type="Proteomes" id="UP000053105"/>
    </source>
</evidence>
<protein>
    <submittedName>
        <fullName evidence="1">Uncharacterized protein</fullName>
    </submittedName>
</protein>
<name>A0A0M8ZMD6_9HYME</name>
<accession>A0A0M8ZMD6</accession>
<evidence type="ECO:0000313" key="1">
    <source>
        <dbReference type="EMBL" id="KOX67175.1"/>
    </source>
</evidence>
<dbReference type="EMBL" id="KQ438551">
    <property type="protein sequence ID" value="KOX67175.1"/>
    <property type="molecule type" value="Genomic_DNA"/>
</dbReference>
<keyword evidence="2" id="KW-1185">Reference proteome</keyword>
<reference evidence="1 2" key="1">
    <citation type="submission" date="2015-07" db="EMBL/GenBank/DDBJ databases">
        <title>The genome of Melipona quadrifasciata.</title>
        <authorList>
            <person name="Pan H."/>
            <person name="Kapheim K."/>
        </authorList>
    </citation>
    <scope>NUCLEOTIDE SEQUENCE [LARGE SCALE GENOMIC DNA]</scope>
    <source>
        <strain evidence="1">0111107301</strain>
        <tissue evidence="1">Whole body</tissue>
    </source>
</reference>
<sequence length="133" mass="15354">MTELDQKAVEAASRDIGGGYELREEIGESSQLDVILAYPAVKSTMSLSLIVSCYKQFLVTVTILQKEIDKKPEPPEVIKNVPRLVTLWPPYTAFLRDGKNRSKKKLVLWLIEQERNRAEKNLKRKNGRKERRK</sequence>
<dbReference type="AlphaFoldDB" id="A0A0M8ZMD6"/>
<proteinExistence type="predicted"/>
<gene>
    <name evidence="1" type="ORF">WN51_09419</name>
</gene>
<organism evidence="1 2">
    <name type="scientific">Melipona quadrifasciata</name>
    <dbReference type="NCBI Taxonomy" id="166423"/>
    <lineage>
        <taxon>Eukaryota</taxon>
        <taxon>Metazoa</taxon>
        <taxon>Ecdysozoa</taxon>
        <taxon>Arthropoda</taxon>
        <taxon>Hexapoda</taxon>
        <taxon>Insecta</taxon>
        <taxon>Pterygota</taxon>
        <taxon>Neoptera</taxon>
        <taxon>Endopterygota</taxon>
        <taxon>Hymenoptera</taxon>
        <taxon>Apocrita</taxon>
        <taxon>Aculeata</taxon>
        <taxon>Apoidea</taxon>
        <taxon>Anthophila</taxon>
        <taxon>Apidae</taxon>
        <taxon>Melipona</taxon>
    </lineage>
</organism>